<keyword evidence="2" id="KW-1185">Reference proteome</keyword>
<evidence type="ECO:0000313" key="2">
    <source>
        <dbReference type="Proteomes" id="UP000245489"/>
    </source>
</evidence>
<evidence type="ECO:0000313" key="1">
    <source>
        <dbReference type="EMBL" id="PWK17835.1"/>
    </source>
</evidence>
<dbReference type="EMBL" id="QGGO01000033">
    <property type="protein sequence ID" value="PWK17835.1"/>
    <property type="molecule type" value="Genomic_DNA"/>
</dbReference>
<organism evidence="1 2">
    <name type="scientific">Arcicella aurantiaca</name>
    <dbReference type="NCBI Taxonomy" id="591202"/>
    <lineage>
        <taxon>Bacteria</taxon>
        <taxon>Pseudomonadati</taxon>
        <taxon>Bacteroidota</taxon>
        <taxon>Cytophagia</taxon>
        <taxon>Cytophagales</taxon>
        <taxon>Flectobacillaceae</taxon>
        <taxon>Arcicella</taxon>
    </lineage>
</organism>
<dbReference type="AlphaFoldDB" id="A0A316DIX5"/>
<protein>
    <submittedName>
        <fullName evidence="1">Uncharacterized protein</fullName>
    </submittedName>
</protein>
<accession>A0A316DIX5</accession>
<comment type="caution">
    <text evidence="1">The sequence shown here is derived from an EMBL/GenBank/DDBJ whole genome shotgun (WGS) entry which is preliminary data.</text>
</comment>
<reference evidence="1 2" key="1">
    <citation type="submission" date="2018-05" db="EMBL/GenBank/DDBJ databases">
        <title>Genomic Encyclopedia of Archaeal and Bacterial Type Strains, Phase II (KMG-II): from individual species to whole genera.</title>
        <authorList>
            <person name="Goeker M."/>
        </authorList>
    </citation>
    <scope>NUCLEOTIDE SEQUENCE [LARGE SCALE GENOMIC DNA]</scope>
    <source>
        <strain evidence="1 2">DSM 22214</strain>
    </source>
</reference>
<name>A0A316DIX5_9BACT</name>
<sequence>MMSGVTPATETKNISMKADVYSDTNLIGTTNLQIIDESMGCLQGVFLPTDYYFEHIQKFVRKFWKTNKPHFDIWNSLRINIQLENGYFIFAQGGVTFDDSPNFPNEPLRIDVSGVDSHVIEDFFKVLPPKPFLQEPWTTISIEQKIAFEDELRKEIGSTSNQSSFFNFFKSKKQDHILIGFTTSALCKFQSNDDVLFVSRNPKIKSKFVVVHLTWKGNKESGTFPSIRFYESFEQFINLRMKVDIADWDE</sequence>
<gene>
    <name evidence="1" type="ORF">LV89_04282</name>
</gene>
<dbReference type="Proteomes" id="UP000245489">
    <property type="component" value="Unassembled WGS sequence"/>
</dbReference>
<proteinExistence type="predicted"/>